<dbReference type="GO" id="GO:0046983">
    <property type="term" value="F:protein dimerization activity"/>
    <property type="evidence" value="ECO:0007669"/>
    <property type="project" value="InterPro"/>
</dbReference>
<protein>
    <recommendedName>
        <fullName evidence="2">BHLH domain-containing protein</fullName>
    </recommendedName>
</protein>
<dbReference type="InterPro" id="IPR011598">
    <property type="entry name" value="bHLH_dom"/>
</dbReference>
<dbReference type="Proteomes" id="UP000677228">
    <property type="component" value="Unassembled WGS sequence"/>
</dbReference>
<accession>A0A814HXV2</accession>
<gene>
    <name evidence="3" type="ORF">GPM918_LOCUS14448</name>
    <name evidence="4" type="ORF">OVA965_LOCUS27442</name>
    <name evidence="5" type="ORF">SRO942_LOCUS14455</name>
    <name evidence="6" type="ORF">TMI583_LOCUS28186</name>
</gene>
<evidence type="ECO:0000256" key="1">
    <source>
        <dbReference type="SAM" id="MobiDB-lite"/>
    </source>
</evidence>
<dbReference type="InterPro" id="IPR050359">
    <property type="entry name" value="bHLH_transcription_factors"/>
</dbReference>
<dbReference type="Proteomes" id="UP000682733">
    <property type="component" value="Unassembled WGS sequence"/>
</dbReference>
<dbReference type="Proteomes" id="UP000663829">
    <property type="component" value="Unassembled WGS sequence"/>
</dbReference>
<dbReference type="SUPFAM" id="SSF47459">
    <property type="entry name" value="HLH, helix-loop-helix DNA-binding domain"/>
    <property type="match status" value="1"/>
</dbReference>
<evidence type="ECO:0000313" key="5">
    <source>
        <dbReference type="EMBL" id="CAF3786208.1"/>
    </source>
</evidence>
<dbReference type="GO" id="GO:0070888">
    <property type="term" value="F:E-box binding"/>
    <property type="evidence" value="ECO:0007669"/>
    <property type="project" value="TreeGrafter"/>
</dbReference>
<reference evidence="3" key="1">
    <citation type="submission" date="2021-02" db="EMBL/GenBank/DDBJ databases">
        <authorList>
            <person name="Nowell W R."/>
        </authorList>
    </citation>
    <scope>NUCLEOTIDE SEQUENCE</scope>
</reference>
<feature type="compositionally biased region" description="Basic residues" evidence="1">
    <location>
        <begin position="18"/>
        <end position="27"/>
    </location>
</feature>
<dbReference type="Gene3D" id="4.10.280.10">
    <property type="entry name" value="Helix-loop-helix DNA-binding domain"/>
    <property type="match status" value="1"/>
</dbReference>
<feature type="domain" description="BHLH" evidence="2">
    <location>
        <begin position="41"/>
        <end position="93"/>
    </location>
</feature>
<dbReference type="GO" id="GO:0045944">
    <property type="term" value="P:positive regulation of transcription by RNA polymerase II"/>
    <property type="evidence" value="ECO:0007669"/>
    <property type="project" value="TreeGrafter"/>
</dbReference>
<dbReference type="SMART" id="SM00353">
    <property type="entry name" value="HLH"/>
    <property type="match status" value="1"/>
</dbReference>
<dbReference type="GO" id="GO:0061564">
    <property type="term" value="P:axon development"/>
    <property type="evidence" value="ECO:0007669"/>
    <property type="project" value="TreeGrafter"/>
</dbReference>
<dbReference type="EMBL" id="CAJNOK010018136">
    <property type="protein sequence ID" value="CAF1276632.1"/>
    <property type="molecule type" value="Genomic_DNA"/>
</dbReference>
<dbReference type="GO" id="GO:0000981">
    <property type="term" value="F:DNA-binding transcription factor activity, RNA polymerase II-specific"/>
    <property type="evidence" value="ECO:0007669"/>
    <property type="project" value="TreeGrafter"/>
</dbReference>
<dbReference type="PANTHER" id="PTHR19290">
    <property type="entry name" value="BASIC HELIX-LOOP-HELIX PROTEIN NEUROGENIN-RELATED"/>
    <property type="match status" value="1"/>
</dbReference>
<sequence length="183" mass="21358">MSTINMESEAQYEQQSVSHKKSRRGRKRIQDPSLVIQMKRNRRCRANDRERIRMRSLNGALEHLREILPIDDTDDKLTKIETLKMASDYICLLTNILYNTNISPNSSRLQLSSPLSSTSSSSNTPCPYLSIPFSTSYNYYPSEQTFFKSEPVDFTSSSYFQQTNNYHQQYWPQLFQNSTQTNL</sequence>
<proteinExistence type="predicted"/>
<evidence type="ECO:0000313" key="4">
    <source>
        <dbReference type="EMBL" id="CAF1276632.1"/>
    </source>
</evidence>
<organism evidence="3 7">
    <name type="scientific">Didymodactylos carnosus</name>
    <dbReference type="NCBI Taxonomy" id="1234261"/>
    <lineage>
        <taxon>Eukaryota</taxon>
        <taxon>Metazoa</taxon>
        <taxon>Spiralia</taxon>
        <taxon>Gnathifera</taxon>
        <taxon>Rotifera</taxon>
        <taxon>Eurotatoria</taxon>
        <taxon>Bdelloidea</taxon>
        <taxon>Philodinida</taxon>
        <taxon>Philodinidae</taxon>
        <taxon>Didymodactylos</taxon>
    </lineage>
</organism>
<dbReference type="OrthoDB" id="5969565at2759"/>
<evidence type="ECO:0000313" key="3">
    <source>
        <dbReference type="EMBL" id="CAF1014567.1"/>
    </source>
</evidence>
<dbReference type="EMBL" id="CAJNOQ010003480">
    <property type="protein sequence ID" value="CAF1014567.1"/>
    <property type="molecule type" value="Genomic_DNA"/>
</dbReference>
<feature type="compositionally biased region" description="Polar residues" evidence="1">
    <location>
        <begin position="1"/>
        <end position="17"/>
    </location>
</feature>
<keyword evidence="7" id="KW-1185">Reference proteome</keyword>
<evidence type="ECO:0000313" key="6">
    <source>
        <dbReference type="EMBL" id="CAF4081694.1"/>
    </source>
</evidence>
<dbReference type="GO" id="GO:0007423">
    <property type="term" value="P:sensory organ development"/>
    <property type="evidence" value="ECO:0007669"/>
    <property type="project" value="TreeGrafter"/>
</dbReference>
<dbReference type="EMBL" id="CAJOBA010039697">
    <property type="protein sequence ID" value="CAF4081694.1"/>
    <property type="molecule type" value="Genomic_DNA"/>
</dbReference>
<dbReference type="PANTHER" id="PTHR19290:SF163">
    <property type="entry name" value="BASIC HELIX-LOOP-HELIX NEURAL TRANSCRIPTION FACTOR TAP"/>
    <property type="match status" value="1"/>
</dbReference>
<feature type="region of interest" description="Disordered" evidence="1">
    <location>
        <begin position="1"/>
        <end position="33"/>
    </location>
</feature>
<dbReference type="GO" id="GO:0005634">
    <property type="term" value="C:nucleus"/>
    <property type="evidence" value="ECO:0007669"/>
    <property type="project" value="TreeGrafter"/>
</dbReference>
<dbReference type="PROSITE" id="PS50888">
    <property type="entry name" value="BHLH"/>
    <property type="match status" value="1"/>
</dbReference>
<comment type="caution">
    <text evidence="3">The sequence shown here is derived from an EMBL/GenBank/DDBJ whole genome shotgun (WGS) entry which is preliminary data.</text>
</comment>
<dbReference type="InterPro" id="IPR036638">
    <property type="entry name" value="HLH_DNA-bd_sf"/>
</dbReference>
<dbReference type="Proteomes" id="UP000681722">
    <property type="component" value="Unassembled WGS sequence"/>
</dbReference>
<dbReference type="EMBL" id="CAJOBC010003483">
    <property type="protein sequence ID" value="CAF3786208.1"/>
    <property type="molecule type" value="Genomic_DNA"/>
</dbReference>
<evidence type="ECO:0000313" key="7">
    <source>
        <dbReference type="Proteomes" id="UP000663829"/>
    </source>
</evidence>
<evidence type="ECO:0000259" key="2">
    <source>
        <dbReference type="PROSITE" id="PS50888"/>
    </source>
</evidence>
<dbReference type="Pfam" id="PF00010">
    <property type="entry name" value="HLH"/>
    <property type="match status" value="1"/>
</dbReference>
<name>A0A814HXV2_9BILA</name>
<dbReference type="AlphaFoldDB" id="A0A814HXV2"/>